<sequence length="249" mass="27529">MGAPLVAPRASRARPRPYPAGLVLAPSQLRPHCLARDRLRLWKPVSEPNQSAANGTLTEADLQRVLEVLAGAWTESTLETYGSGLLVFHVFCDQKQVPEAERAPASPDLIAVFLATMVGAYSGKSLHNYLHGIHAWHILHRRPWKMEEDELDALLKAAQTHAPATSKRKKRLPVTTEILATLHAQLNLTEPRDAAVWACTTTTFWAVARLGEFTVPNLSAFDAGVHVSRQCIKEARDRNGLEQTVFQLP</sequence>
<dbReference type="InterPro" id="IPR010998">
    <property type="entry name" value="Integrase_recombinase_N"/>
</dbReference>
<evidence type="ECO:0000313" key="2">
    <source>
        <dbReference type="EMBL" id="OBZ77374.1"/>
    </source>
</evidence>
<evidence type="ECO:0008006" key="4">
    <source>
        <dbReference type="Google" id="ProtNLM"/>
    </source>
</evidence>
<reference evidence="2 3" key="1">
    <citation type="submission" date="2016-03" db="EMBL/GenBank/DDBJ databases">
        <title>Whole genome sequencing of Grifola frondosa 9006-11.</title>
        <authorList>
            <person name="Min B."/>
            <person name="Park H."/>
            <person name="Kim J.-G."/>
            <person name="Cho H."/>
            <person name="Oh Y.-L."/>
            <person name="Kong W.-S."/>
            <person name="Choi I.-G."/>
        </authorList>
    </citation>
    <scope>NUCLEOTIDE SEQUENCE [LARGE SCALE GENOMIC DNA]</scope>
    <source>
        <strain evidence="2 3">9006-11</strain>
    </source>
</reference>
<name>A0A1C7MQY9_GRIFR</name>
<dbReference type="Gene3D" id="1.10.150.130">
    <property type="match status" value="1"/>
</dbReference>
<dbReference type="OMA" id="CIKEARD"/>
<keyword evidence="1" id="KW-0238">DNA-binding</keyword>
<dbReference type="AlphaFoldDB" id="A0A1C7MQY9"/>
<dbReference type="EMBL" id="LUGG01000002">
    <property type="protein sequence ID" value="OBZ77374.1"/>
    <property type="molecule type" value="Genomic_DNA"/>
</dbReference>
<dbReference type="Proteomes" id="UP000092993">
    <property type="component" value="Unassembled WGS sequence"/>
</dbReference>
<proteinExistence type="predicted"/>
<protein>
    <recommendedName>
        <fullName evidence="4">Core-binding (CB) domain-containing protein</fullName>
    </recommendedName>
</protein>
<comment type="caution">
    <text evidence="2">The sequence shown here is derived from an EMBL/GenBank/DDBJ whole genome shotgun (WGS) entry which is preliminary data.</text>
</comment>
<evidence type="ECO:0000256" key="1">
    <source>
        <dbReference type="ARBA" id="ARBA00023125"/>
    </source>
</evidence>
<organism evidence="2 3">
    <name type="scientific">Grifola frondosa</name>
    <name type="common">Maitake</name>
    <name type="synonym">Polyporus frondosus</name>
    <dbReference type="NCBI Taxonomy" id="5627"/>
    <lineage>
        <taxon>Eukaryota</taxon>
        <taxon>Fungi</taxon>
        <taxon>Dikarya</taxon>
        <taxon>Basidiomycota</taxon>
        <taxon>Agaricomycotina</taxon>
        <taxon>Agaricomycetes</taxon>
        <taxon>Polyporales</taxon>
        <taxon>Grifolaceae</taxon>
        <taxon>Grifola</taxon>
    </lineage>
</organism>
<accession>A0A1C7MQY9</accession>
<dbReference type="SUPFAM" id="SSF47823">
    <property type="entry name" value="lambda integrase-like, N-terminal domain"/>
    <property type="match status" value="1"/>
</dbReference>
<dbReference type="GO" id="GO:0003677">
    <property type="term" value="F:DNA binding"/>
    <property type="evidence" value="ECO:0007669"/>
    <property type="project" value="UniProtKB-KW"/>
</dbReference>
<dbReference type="OrthoDB" id="2794913at2759"/>
<dbReference type="STRING" id="5627.A0A1C7MQY9"/>
<keyword evidence="3" id="KW-1185">Reference proteome</keyword>
<evidence type="ECO:0000313" key="3">
    <source>
        <dbReference type="Proteomes" id="UP000092993"/>
    </source>
</evidence>
<gene>
    <name evidence="2" type="ORF">A0H81_02564</name>
</gene>